<dbReference type="PANTHER" id="PTHR37529">
    <property type="entry name" value="TRANSPOSASE INSG FOR INSERTION SEQUENCE ELEMENT IS4-RELATED"/>
    <property type="match status" value="1"/>
</dbReference>
<dbReference type="InterPro" id="IPR024473">
    <property type="entry name" value="Transposases_IS4_N"/>
</dbReference>
<accession>A0AA48WA62</accession>
<dbReference type="Pfam" id="PF13006">
    <property type="entry name" value="Nterm_IS4"/>
    <property type="match status" value="1"/>
</dbReference>
<dbReference type="InterPro" id="IPR047952">
    <property type="entry name" value="Transpos_IS4"/>
</dbReference>
<reference evidence="3 4" key="1">
    <citation type="submission" date="2020-11" db="EMBL/GenBank/DDBJ databases">
        <authorList>
            <person name="Sun Q."/>
        </authorList>
    </citation>
    <scope>NUCLEOTIDE SEQUENCE [LARGE SCALE GENOMIC DNA]</scope>
    <source>
        <strain evidence="3 4">P8398</strain>
    </source>
</reference>
<gene>
    <name evidence="3" type="ORF">IV454_21995</name>
</gene>
<evidence type="ECO:0000313" key="3">
    <source>
        <dbReference type="EMBL" id="QPI48201.1"/>
    </source>
</evidence>
<proteinExistence type="predicted"/>
<evidence type="ECO:0000259" key="1">
    <source>
        <dbReference type="Pfam" id="PF01609"/>
    </source>
</evidence>
<keyword evidence="4" id="KW-1185">Reference proteome</keyword>
<organism evidence="3 4">
    <name type="scientific">Massilia antarctica</name>
    <dbReference type="NCBI Taxonomy" id="2765360"/>
    <lineage>
        <taxon>Bacteria</taxon>
        <taxon>Pseudomonadati</taxon>
        <taxon>Pseudomonadota</taxon>
        <taxon>Betaproteobacteria</taxon>
        <taxon>Burkholderiales</taxon>
        <taxon>Oxalobacteraceae</taxon>
        <taxon>Telluria group</taxon>
        <taxon>Massilia</taxon>
    </lineage>
</organism>
<protein>
    <submittedName>
        <fullName evidence="3">IS4 family transposase</fullName>
    </submittedName>
</protein>
<dbReference type="InterPro" id="IPR012337">
    <property type="entry name" value="RNaseH-like_sf"/>
</dbReference>
<dbReference type="Proteomes" id="UP000662888">
    <property type="component" value="Chromosome"/>
</dbReference>
<dbReference type="InterPro" id="IPR002559">
    <property type="entry name" value="Transposase_11"/>
</dbReference>
<dbReference type="PANTHER" id="PTHR37529:SF1">
    <property type="entry name" value="TRANSPOSASE INSG FOR INSERTION SEQUENCE ELEMENT IS4-RELATED"/>
    <property type="match status" value="1"/>
</dbReference>
<dbReference type="Pfam" id="PF01609">
    <property type="entry name" value="DDE_Tnp_1"/>
    <property type="match status" value="1"/>
</dbReference>
<feature type="domain" description="Transposase IS4-like" evidence="1">
    <location>
        <begin position="127"/>
        <end position="354"/>
    </location>
</feature>
<feature type="domain" description="Transposase IS4 N-terminal" evidence="2">
    <location>
        <begin position="20"/>
        <end position="109"/>
    </location>
</feature>
<name>A0AA48WA62_9BURK</name>
<evidence type="ECO:0000259" key="2">
    <source>
        <dbReference type="Pfam" id="PF13006"/>
    </source>
</evidence>
<dbReference type="SUPFAM" id="SSF53098">
    <property type="entry name" value="Ribonuclease H-like"/>
    <property type="match status" value="1"/>
</dbReference>
<dbReference type="RefSeq" id="WP_206087838.1">
    <property type="nucleotide sequence ID" value="NZ_CP065053.1"/>
</dbReference>
<sequence>MFSDALSLAIDLPRFPPDWGRLGKELPYEWIEAALEAKGKASIRRRRLPAQQVVWLVIALALYRHLSVKEVLDDLDLALPELEGACLTASAACQARQRLGPEPLRWLFECSAQAWSEEDHSAYLFHGMSLFAMDGTTLRLAESEANRAHFGAQKYAKGSVASYPQAKGVTLTAVPTHLILDARFGPYATSEASFAKELIASVPDSSLTVFDAGFLSAEILCNLAGQGHCRHYLIPAKSNTRWKLIEGTVEDGLVEMEVSDSAMRKDPTLLASWRARAVRIGDGTGELKYVLTSLTDKKAITAKQIVDCYWRRWAIETSYREIKQTMLGSAHTLRSMTVDGTMQEIWGALIAYNLLRIEIAKAALEAKCQPTDISFVLALHTIQYELLIAAATQAQGKLPATLKRLRERLVLDLKTHRPGRKFDRVVKAKAQRYPVTRLKSSA</sequence>
<dbReference type="NCBIfam" id="NF033592">
    <property type="entry name" value="transpos_IS4_1"/>
    <property type="match status" value="1"/>
</dbReference>
<evidence type="ECO:0000313" key="4">
    <source>
        <dbReference type="Proteomes" id="UP000662888"/>
    </source>
</evidence>
<dbReference type="EMBL" id="CP065053">
    <property type="protein sequence ID" value="QPI48201.1"/>
    <property type="molecule type" value="Genomic_DNA"/>
</dbReference>